<name>A0A6B8RPL9_9BACL</name>
<sequence length="316" mass="34567">MKATLNKSWGLRFGAKLDQYLFILILVSLVLGFVFSWLLYRFNGAIPYLFAYVTFIMALGCSWTQIKQALQMRYAMLLVLIASHVVAPLIAYGMGILIFGAESPYLIGLVLFAIIPLGVSSVLWVGLSNGNVTFALAVIILDSALSPFVVPGEISLFFGAHIQFDHLKMMLDLVIIIVIPTLVGIGINVMSRAKAKPWSEPISAPTSKLAFLGVILLNAATIRPIAMQVKQDMLYIFPAVLVLVGVCYGLGMLIARLQSNNSLPITMVYTTGMRNNSLGIVLALSFFEARAAVPVLLSILIQQPFASLVQWIIKKK</sequence>
<feature type="transmembrane region" description="Helical" evidence="5">
    <location>
        <begin position="20"/>
        <end position="39"/>
    </location>
</feature>
<reference evidence="7" key="1">
    <citation type="submission" date="2018-11" db="EMBL/GenBank/DDBJ databases">
        <title>Complete genome sequence of Paenibacillus sp. ML311-T8.</title>
        <authorList>
            <person name="Nam Y.-D."/>
            <person name="Kang J."/>
            <person name="Chung W.-H."/>
            <person name="Park Y.S."/>
        </authorList>
    </citation>
    <scope>NUCLEOTIDE SEQUENCE [LARGE SCALE GENOMIC DNA]</scope>
    <source>
        <strain evidence="7">ML311-T8</strain>
    </source>
</reference>
<feature type="transmembrane region" description="Helical" evidence="5">
    <location>
        <begin position="132"/>
        <end position="150"/>
    </location>
</feature>
<evidence type="ECO:0000256" key="3">
    <source>
        <dbReference type="ARBA" id="ARBA00022989"/>
    </source>
</evidence>
<evidence type="ECO:0000313" key="6">
    <source>
        <dbReference type="EMBL" id="QGQ97787.1"/>
    </source>
</evidence>
<keyword evidence="7" id="KW-1185">Reference proteome</keyword>
<keyword evidence="2 5" id="KW-0812">Transmembrane</keyword>
<feature type="transmembrane region" description="Helical" evidence="5">
    <location>
        <begin position="209"/>
        <end position="227"/>
    </location>
</feature>
<gene>
    <name evidence="6" type="ORF">EHS13_24300</name>
</gene>
<comment type="subcellular location">
    <subcellularLocation>
        <location evidence="1">Membrane</location>
        <topology evidence="1">Multi-pass membrane protein</topology>
    </subcellularLocation>
</comment>
<dbReference type="KEGG" id="ppsc:EHS13_24300"/>
<evidence type="ECO:0000313" key="7">
    <source>
        <dbReference type="Proteomes" id="UP000426246"/>
    </source>
</evidence>
<feature type="transmembrane region" description="Helical" evidence="5">
    <location>
        <begin position="233"/>
        <end position="255"/>
    </location>
</feature>
<dbReference type="InterPro" id="IPR002657">
    <property type="entry name" value="BilAc:Na_symport/Acr3"/>
</dbReference>
<dbReference type="PANTHER" id="PTHR10361:SF28">
    <property type="entry name" value="P3 PROTEIN-RELATED"/>
    <property type="match status" value="1"/>
</dbReference>
<evidence type="ECO:0000256" key="2">
    <source>
        <dbReference type="ARBA" id="ARBA00022692"/>
    </source>
</evidence>
<dbReference type="InterPro" id="IPR004710">
    <property type="entry name" value="Bilac:Na_transpt"/>
</dbReference>
<dbReference type="PANTHER" id="PTHR10361">
    <property type="entry name" value="SODIUM-BILE ACID COTRANSPORTER"/>
    <property type="match status" value="1"/>
</dbReference>
<keyword evidence="4 5" id="KW-0472">Membrane</keyword>
<dbReference type="AlphaFoldDB" id="A0A6B8RPL9"/>
<evidence type="ECO:0000256" key="4">
    <source>
        <dbReference type="ARBA" id="ARBA00023136"/>
    </source>
</evidence>
<dbReference type="RefSeq" id="WP_155702887.1">
    <property type="nucleotide sequence ID" value="NZ_CP034235.1"/>
</dbReference>
<accession>A0A6B8RPL9</accession>
<dbReference type="OrthoDB" id="1551454at2"/>
<feature type="transmembrane region" description="Helical" evidence="5">
    <location>
        <begin position="75"/>
        <end position="99"/>
    </location>
</feature>
<feature type="transmembrane region" description="Helical" evidence="5">
    <location>
        <begin position="45"/>
        <end position="63"/>
    </location>
</feature>
<evidence type="ECO:0000256" key="1">
    <source>
        <dbReference type="ARBA" id="ARBA00004141"/>
    </source>
</evidence>
<evidence type="ECO:0000256" key="5">
    <source>
        <dbReference type="SAM" id="Phobius"/>
    </source>
</evidence>
<dbReference type="Gene3D" id="1.20.1530.20">
    <property type="match status" value="1"/>
</dbReference>
<proteinExistence type="predicted"/>
<feature type="transmembrane region" description="Helical" evidence="5">
    <location>
        <begin position="105"/>
        <end position="125"/>
    </location>
</feature>
<feature type="transmembrane region" description="Helical" evidence="5">
    <location>
        <begin position="170"/>
        <end position="189"/>
    </location>
</feature>
<organism evidence="6 7">
    <name type="scientific">Paenibacillus psychroresistens</name>
    <dbReference type="NCBI Taxonomy" id="1778678"/>
    <lineage>
        <taxon>Bacteria</taxon>
        <taxon>Bacillati</taxon>
        <taxon>Bacillota</taxon>
        <taxon>Bacilli</taxon>
        <taxon>Bacillales</taxon>
        <taxon>Paenibacillaceae</taxon>
        <taxon>Paenibacillus</taxon>
    </lineage>
</organism>
<dbReference type="EMBL" id="CP034235">
    <property type="protein sequence ID" value="QGQ97787.1"/>
    <property type="molecule type" value="Genomic_DNA"/>
</dbReference>
<dbReference type="Pfam" id="PF01758">
    <property type="entry name" value="SBF"/>
    <property type="match status" value="1"/>
</dbReference>
<dbReference type="InterPro" id="IPR038770">
    <property type="entry name" value="Na+/solute_symporter_sf"/>
</dbReference>
<keyword evidence="3 5" id="KW-1133">Transmembrane helix</keyword>
<protein>
    <submittedName>
        <fullName evidence="6">Bile acid:sodium symporter family protein</fullName>
    </submittedName>
</protein>
<dbReference type="Proteomes" id="UP000426246">
    <property type="component" value="Chromosome"/>
</dbReference>
<dbReference type="GO" id="GO:0016020">
    <property type="term" value="C:membrane"/>
    <property type="evidence" value="ECO:0007669"/>
    <property type="project" value="UniProtKB-SubCell"/>
</dbReference>